<evidence type="ECO:0000256" key="1">
    <source>
        <dbReference type="SAM" id="Phobius"/>
    </source>
</evidence>
<evidence type="ECO:0000313" key="4">
    <source>
        <dbReference type="RefSeq" id="XP_013790827.1"/>
    </source>
</evidence>
<evidence type="ECO:0000313" key="3">
    <source>
        <dbReference type="Proteomes" id="UP000694941"/>
    </source>
</evidence>
<feature type="transmembrane region" description="Helical" evidence="1">
    <location>
        <begin position="326"/>
        <end position="352"/>
    </location>
</feature>
<keyword evidence="1" id="KW-1133">Transmembrane helix</keyword>
<keyword evidence="1" id="KW-0472">Membrane</keyword>
<feature type="domain" description="LRAT" evidence="2">
    <location>
        <begin position="422"/>
        <end position="514"/>
    </location>
</feature>
<proteinExistence type="predicted"/>
<sequence>MGSRVLKFTCNCGNSDPVKFNQYRCPETRELIGMRCRSCDTEWLKTGVRYRSSDPECLETVDGTKSINTLFIIIDNDIFYQNVRVEIKRNSTFQVSPSRTQITSSTLLGDYLKPGDHISWHRPYIIWHHAIVAKVDEQVLEVIHWTKMDGVVQVLKEKLSLKLSFKEGPLYRIDYSEEVVKKNLPRLVLARAHSRLNEVGYNFLFNNCESFSIYCKTGVSLCMQKNWLFNKISEIVKVGLSNIIKSMIKYVVVSVKPMFRAAVEVGVSEFIEEAMKAGNWVGATIVLLVETFFCLKDIWKINKEREAGNLSRRDYIKTLSERILEYIFSTAFAVLAGFVADWLGGFILGAIIQTGVSASIAALSGIGLALVLGIVIGGVLGVAGKAIGFAVGENVGRQISERCFRDDRLVELTSLEPADHLVFPGGLLHPRHHAIFVEHDGLGKVKIIHNTSKQGVVKEWVDFKPPVYRVQYRTIECHPPHKVLDRARSKLATNEYNILWNNCKHFAKWCKLLE</sequence>
<dbReference type="InterPro" id="IPR007053">
    <property type="entry name" value="LRAT_dom"/>
</dbReference>
<feature type="domain" description="LRAT" evidence="2">
    <location>
        <begin position="118"/>
        <end position="224"/>
    </location>
</feature>
<organism evidence="3 4">
    <name type="scientific">Limulus polyphemus</name>
    <name type="common">Atlantic horseshoe crab</name>
    <dbReference type="NCBI Taxonomy" id="6850"/>
    <lineage>
        <taxon>Eukaryota</taxon>
        <taxon>Metazoa</taxon>
        <taxon>Ecdysozoa</taxon>
        <taxon>Arthropoda</taxon>
        <taxon>Chelicerata</taxon>
        <taxon>Merostomata</taxon>
        <taxon>Xiphosura</taxon>
        <taxon>Limulidae</taxon>
        <taxon>Limulus</taxon>
    </lineage>
</organism>
<dbReference type="Gene3D" id="3.90.1720.10">
    <property type="entry name" value="endopeptidase domain like (from Nostoc punctiforme)"/>
    <property type="match status" value="2"/>
</dbReference>
<protein>
    <submittedName>
        <fullName evidence="4">Uncharacterized protein LOC106474682</fullName>
    </submittedName>
</protein>
<dbReference type="PANTHER" id="PTHR46137:SF3">
    <property type="entry name" value="OS05G0310600 PROTEIN"/>
    <property type="match status" value="1"/>
</dbReference>
<dbReference type="Pfam" id="PF04970">
    <property type="entry name" value="LRAT"/>
    <property type="match status" value="2"/>
</dbReference>
<dbReference type="Proteomes" id="UP000694941">
    <property type="component" value="Unplaced"/>
</dbReference>
<dbReference type="PANTHER" id="PTHR46137">
    <property type="entry name" value="OS05G0310600 PROTEIN"/>
    <property type="match status" value="1"/>
</dbReference>
<gene>
    <name evidence="4" type="primary">LOC106474682</name>
</gene>
<name>A0ABM1BY07_LIMPO</name>
<dbReference type="GeneID" id="106474682"/>
<evidence type="ECO:0000259" key="2">
    <source>
        <dbReference type="PROSITE" id="PS51934"/>
    </source>
</evidence>
<accession>A0ABM1BY07</accession>
<reference evidence="4" key="1">
    <citation type="submission" date="2025-08" db="UniProtKB">
        <authorList>
            <consortium name="RefSeq"/>
        </authorList>
    </citation>
    <scope>IDENTIFICATION</scope>
    <source>
        <tissue evidence="4">Muscle</tissue>
    </source>
</reference>
<keyword evidence="1" id="KW-0812">Transmembrane</keyword>
<keyword evidence="3" id="KW-1185">Reference proteome</keyword>
<feature type="transmembrane region" description="Helical" evidence="1">
    <location>
        <begin position="358"/>
        <end position="383"/>
    </location>
</feature>
<dbReference type="RefSeq" id="XP_013790827.1">
    <property type="nucleotide sequence ID" value="XM_013935373.2"/>
</dbReference>
<dbReference type="PROSITE" id="PS51934">
    <property type="entry name" value="LRAT"/>
    <property type="match status" value="2"/>
</dbReference>